<organism evidence="8 9">
    <name type="scientific">Gymnopilus junonius</name>
    <name type="common">Spectacular rustgill mushroom</name>
    <name type="synonym">Gymnopilus spectabilis subsp. junonius</name>
    <dbReference type="NCBI Taxonomy" id="109634"/>
    <lineage>
        <taxon>Eukaryota</taxon>
        <taxon>Fungi</taxon>
        <taxon>Dikarya</taxon>
        <taxon>Basidiomycota</taxon>
        <taxon>Agaricomycotina</taxon>
        <taxon>Agaricomycetes</taxon>
        <taxon>Agaricomycetidae</taxon>
        <taxon>Agaricales</taxon>
        <taxon>Agaricineae</taxon>
        <taxon>Hymenogastraceae</taxon>
        <taxon>Gymnopilus</taxon>
    </lineage>
</organism>
<proteinExistence type="predicted"/>
<evidence type="ECO:0000313" key="8">
    <source>
        <dbReference type="EMBL" id="KAF8880463.1"/>
    </source>
</evidence>
<feature type="compositionally biased region" description="Polar residues" evidence="6">
    <location>
        <begin position="23"/>
        <end position="42"/>
    </location>
</feature>
<dbReference type="PANTHER" id="PTHR45776:SF2">
    <property type="entry name" value="MIP04163P"/>
    <property type="match status" value="1"/>
</dbReference>
<dbReference type="PROSITE" id="PS50888">
    <property type="entry name" value="BHLH"/>
    <property type="match status" value="1"/>
</dbReference>
<evidence type="ECO:0000256" key="6">
    <source>
        <dbReference type="SAM" id="MobiDB-lite"/>
    </source>
</evidence>
<evidence type="ECO:0000259" key="7">
    <source>
        <dbReference type="PROSITE" id="PS50888"/>
    </source>
</evidence>
<feature type="compositionally biased region" description="Low complexity" evidence="6">
    <location>
        <begin position="248"/>
        <end position="261"/>
    </location>
</feature>
<dbReference type="InterPro" id="IPR036638">
    <property type="entry name" value="HLH_DNA-bd_sf"/>
</dbReference>
<dbReference type="InterPro" id="IPR011598">
    <property type="entry name" value="bHLH_dom"/>
</dbReference>
<feature type="compositionally biased region" description="Basic and acidic residues" evidence="6">
    <location>
        <begin position="627"/>
        <end position="636"/>
    </location>
</feature>
<accession>A0A9P5ND38</accession>
<feature type="compositionally biased region" description="Polar residues" evidence="6">
    <location>
        <begin position="374"/>
        <end position="383"/>
    </location>
</feature>
<feature type="region of interest" description="Disordered" evidence="6">
    <location>
        <begin position="568"/>
        <end position="636"/>
    </location>
</feature>
<feature type="compositionally biased region" description="Acidic residues" evidence="6">
    <location>
        <begin position="827"/>
        <end position="843"/>
    </location>
</feature>
<dbReference type="Proteomes" id="UP000724874">
    <property type="component" value="Unassembled WGS sequence"/>
</dbReference>
<keyword evidence="3 8" id="KW-0238">DNA-binding</keyword>
<comment type="caution">
    <text evidence="8">The sequence shown here is derived from an EMBL/GenBank/DDBJ whole genome shotgun (WGS) entry which is preliminary data.</text>
</comment>
<feature type="compositionally biased region" description="Basic and acidic residues" evidence="6">
    <location>
        <begin position="695"/>
        <end position="704"/>
    </location>
</feature>
<feature type="compositionally biased region" description="Basic and acidic residues" evidence="6">
    <location>
        <begin position="781"/>
        <end position="800"/>
    </location>
</feature>
<evidence type="ECO:0000256" key="5">
    <source>
        <dbReference type="ARBA" id="ARBA00023242"/>
    </source>
</evidence>
<dbReference type="GO" id="GO:0005634">
    <property type="term" value="C:nucleus"/>
    <property type="evidence" value="ECO:0007669"/>
    <property type="project" value="UniProtKB-SubCell"/>
</dbReference>
<feature type="compositionally biased region" description="Polar residues" evidence="6">
    <location>
        <begin position="446"/>
        <end position="455"/>
    </location>
</feature>
<feature type="region of interest" description="Disordered" evidence="6">
    <location>
        <begin position="817"/>
        <end position="855"/>
    </location>
</feature>
<evidence type="ECO:0000256" key="4">
    <source>
        <dbReference type="ARBA" id="ARBA00023163"/>
    </source>
</evidence>
<feature type="compositionally biased region" description="Polar residues" evidence="6">
    <location>
        <begin position="757"/>
        <end position="779"/>
    </location>
</feature>
<feature type="region of interest" description="Disordered" evidence="6">
    <location>
        <begin position="660"/>
        <end position="709"/>
    </location>
</feature>
<feature type="compositionally biased region" description="Polar residues" evidence="6">
    <location>
        <begin position="1"/>
        <end position="11"/>
    </location>
</feature>
<sequence length="877" mass="89694">MSFFNQSNSPYKPQVRQEGFSPTLATNTNANPSAPDTDNHSPVPSPQGAFNDIFSMPAHTFLADNTSNGPGTGTSSSSHHQNHHNPRKYPSSSSSSDPTMDFGDELASLMGDRSPTAGPHGQGHLQRGSSQQYEERYGPGSTHNIFDISAPTSINNNNGNNLNGAHPSSVSSTTSTTGFGANGAGSTPSSLHSEYHPHHAPPGFNSTLPALNSSMRYEPHAGSPINAPPSAFHNFNVPGGAGAGLNRHTPSPIHSHSMHSPILGGNSGGMGHHHSHSHGGHVSRSRSRSRPPTGGATSSSASNSNGNNSTGNNAGGIGPARTTRARRNNSVSGTSPPPFGHHGHHGRPHAIVIPGSTRGQSGNGQGPGWFGAVSGQSSASEYSLPTPADTHPLSHSLSHSHHQYTPFSLSDGNGSNSENNGGNGGMHPSLPPVSSLHSPLHLPYHNTSSNNSNMSVPGGGGIGIPKSPLEFSLNAGIPKSPSLMDYGLSNFGGNPGSYGMTPPSSIPSMGNMGMGVGMNNMNMGMGMAQSPMLSSSMGVGVSSLSNGLGGRGVGMLASSPPGGSILSSSLPSAGLNSPSSTVTGSIPASGTGAGAGASGTNASSTTAPTGDKQSLLANEKRRRRRESHNAVERRRRDNINEKISELATLIPECMLDGSGAGSGAGSGTGGASPSALAASPGLVDPADPLLPSATPEKKDSVKEEGQDEGGVVKANKGMILRKSVEYIRYLQQLVTAQGARNRELEQELKAYRGGSSGAPSETGDSTSSNLKKDLSSPSPSADKDLNHLGNGDDHDHDMMLHDGSNMDFSMMGGYGSNAGGMLPSMPEGDDEDDHGGEGEEGMDIDGGKERREGGRVASDLARMAVQMGMGSIILHMG</sequence>
<dbReference type="OrthoDB" id="690068at2759"/>
<dbReference type="PANTHER" id="PTHR45776">
    <property type="entry name" value="MIP04163P"/>
    <property type="match status" value="1"/>
</dbReference>
<keyword evidence="2" id="KW-0805">Transcription regulation</keyword>
<dbReference type="GO" id="GO:0000978">
    <property type="term" value="F:RNA polymerase II cis-regulatory region sequence-specific DNA binding"/>
    <property type="evidence" value="ECO:0007669"/>
    <property type="project" value="TreeGrafter"/>
</dbReference>
<dbReference type="EMBL" id="JADNYJ010000140">
    <property type="protein sequence ID" value="KAF8880463.1"/>
    <property type="molecule type" value="Genomic_DNA"/>
</dbReference>
<evidence type="ECO:0000256" key="1">
    <source>
        <dbReference type="ARBA" id="ARBA00004123"/>
    </source>
</evidence>
<evidence type="ECO:0000313" key="9">
    <source>
        <dbReference type="Proteomes" id="UP000724874"/>
    </source>
</evidence>
<comment type="subcellular location">
    <subcellularLocation>
        <location evidence="1">Nucleus</location>
    </subcellularLocation>
</comment>
<keyword evidence="4" id="KW-0804">Transcription</keyword>
<keyword evidence="9" id="KW-1185">Reference proteome</keyword>
<evidence type="ECO:0000256" key="3">
    <source>
        <dbReference type="ARBA" id="ARBA00023125"/>
    </source>
</evidence>
<dbReference type="SMART" id="SM00353">
    <property type="entry name" value="HLH"/>
    <property type="match status" value="1"/>
</dbReference>
<feature type="compositionally biased region" description="Low complexity" evidence="6">
    <location>
        <begin position="293"/>
        <end position="312"/>
    </location>
</feature>
<dbReference type="GO" id="GO:0000981">
    <property type="term" value="F:DNA-binding transcription factor activity, RNA polymerase II-specific"/>
    <property type="evidence" value="ECO:0007669"/>
    <property type="project" value="TreeGrafter"/>
</dbReference>
<keyword evidence="5" id="KW-0539">Nucleus</keyword>
<dbReference type="GO" id="GO:0046983">
    <property type="term" value="F:protein dimerization activity"/>
    <property type="evidence" value="ECO:0007669"/>
    <property type="project" value="InterPro"/>
</dbReference>
<gene>
    <name evidence="8" type="ORF">CPB84DRAFT_1751415</name>
</gene>
<feature type="compositionally biased region" description="Low complexity" evidence="6">
    <location>
        <begin position="671"/>
        <end position="682"/>
    </location>
</feature>
<feature type="compositionally biased region" description="Low complexity" evidence="6">
    <location>
        <begin position="432"/>
        <end position="445"/>
    </location>
</feature>
<dbReference type="Gene3D" id="4.10.280.10">
    <property type="entry name" value="Helix-loop-helix DNA-binding domain"/>
    <property type="match status" value="1"/>
</dbReference>
<feature type="compositionally biased region" description="Basic and acidic residues" evidence="6">
    <location>
        <begin position="845"/>
        <end position="854"/>
    </location>
</feature>
<dbReference type="CDD" id="cd11387">
    <property type="entry name" value="bHLHzip_USF_MITF"/>
    <property type="match status" value="1"/>
</dbReference>
<reference evidence="8" key="1">
    <citation type="submission" date="2020-11" db="EMBL/GenBank/DDBJ databases">
        <authorList>
            <consortium name="DOE Joint Genome Institute"/>
            <person name="Ahrendt S."/>
            <person name="Riley R."/>
            <person name="Andreopoulos W."/>
            <person name="LaButti K."/>
            <person name="Pangilinan J."/>
            <person name="Ruiz-duenas F.J."/>
            <person name="Barrasa J.M."/>
            <person name="Sanchez-Garcia M."/>
            <person name="Camarero S."/>
            <person name="Miyauchi S."/>
            <person name="Serrano A."/>
            <person name="Linde D."/>
            <person name="Babiker R."/>
            <person name="Drula E."/>
            <person name="Ayuso-Fernandez I."/>
            <person name="Pacheco R."/>
            <person name="Padilla G."/>
            <person name="Ferreira P."/>
            <person name="Barriuso J."/>
            <person name="Kellner H."/>
            <person name="Castanera R."/>
            <person name="Alfaro M."/>
            <person name="Ramirez L."/>
            <person name="Pisabarro A.G."/>
            <person name="Kuo A."/>
            <person name="Tritt A."/>
            <person name="Lipzen A."/>
            <person name="He G."/>
            <person name="Yan M."/>
            <person name="Ng V."/>
            <person name="Cullen D."/>
            <person name="Martin F."/>
            <person name="Rosso M.-N."/>
            <person name="Henrissat B."/>
            <person name="Hibbett D."/>
            <person name="Martinez A.T."/>
            <person name="Grigoriev I.V."/>
        </authorList>
    </citation>
    <scope>NUCLEOTIDE SEQUENCE</scope>
    <source>
        <strain evidence="8">AH 44721</strain>
    </source>
</reference>
<feature type="domain" description="BHLH" evidence="7">
    <location>
        <begin position="623"/>
        <end position="730"/>
    </location>
</feature>
<feature type="compositionally biased region" description="Low complexity" evidence="6">
    <location>
        <begin position="155"/>
        <end position="187"/>
    </location>
</feature>
<dbReference type="AlphaFoldDB" id="A0A9P5ND38"/>
<evidence type="ECO:0000256" key="2">
    <source>
        <dbReference type="ARBA" id="ARBA00023015"/>
    </source>
</evidence>
<feature type="region of interest" description="Disordered" evidence="6">
    <location>
        <begin position="751"/>
        <end position="804"/>
    </location>
</feature>
<protein>
    <submittedName>
        <fullName evidence="8">Helix-loop-helix DNA-binding domain-containing protein</fullName>
    </submittedName>
</protein>
<dbReference type="Pfam" id="PF00010">
    <property type="entry name" value="HLH"/>
    <property type="match status" value="1"/>
</dbReference>
<feature type="region of interest" description="Disordered" evidence="6">
    <location>
        <begin position="1"/>
        <end position="211"/>
    </location>
</feature>
<dbReference type="SUPFAM" id="SSF47459">
    <property type="entry name" value="HLH, helix-loop-helix DNA-binding domain"/>
    <property type="match status" value="1"/>
</dbReference>
<feature type="compositionally biased region" description="Gly residues" evidence="6">
    <location>
        <begin position="660"/>
        <end position="670"/>
    </location>
</feature>
<feature type="compositionally biased region" description="Low complexity" evidence="6">
    <location>
        <begin position="65"/>
        <end position="79"/>
    </location>
</feature>
<name>A0A9P5ND38_GYMJU</name>
<feature type="region of interest" description="Disordered" evidence="6">
    <location>
        <begin position="238"/>
        <end position="461"/>
    </location>
</feature>
<feature type="compositionally biased region" description="Low complexity" evidence="6">
    <location>
        <begin position="598"/>
        <end position="610"/>
    </location>
</feature>
<feature type="compositionally biased region" description="Basic residues" evidence="6">
    <location>
        <begin position="271"/>
        <end position="289"/>
    </location>
</feature>